<organism evidence="6 7">
    <name type="scientific">Hypericibacter terrae</name>
    <dbReference type="NCBI Taxonomy" id="2602015"/>
    <lineage>
        <taxon>Bacteria</taxon>
        <taxon>Pseudomonadati</taxon>
        <taxon>Pseudomonadota</taxon>
        <taxon>Alphaproteobacteria</taxon>
        <taxon>Rhodospirillales</taxon>
        <taxon>Dongiaceae</taxon>
        <taxon>Hypericibacter</taxon>
    </lineage>
</organism>
<dbReference type="KEGG" id="htq:FRZ44_20680"/>
<dbReference type="InterPro" id="IPR020846">
    <property type="entry name" value="MFS_dom"/>
</dbReference>
<protein>
    <submittedName>
        <fullName evidence="6">MFS transporter</fullName>
    </submittedName>
</protein>
<feature type="transmembrane region" description="Helical" evidence="4">
    <location>
        <begin position="341"/>
        <end position="362"/>
    </location>
</feature>
<dbReference type="PANTHER" id="PTHR23534:SF1">
    <property type="entry name" value="MAJOR FACILITATOR SUPERFAMILY PROTEIN"/>
    <property type="match status" value="1"/>
</dbReference>
<dbReference type="InterPro" id="IPR011701">
    <property type="entry name" value="MFS"/>
</dbReference>
<dbReference type="EMBL" id="CP042906">
    <property type="protein sequence ID" value="QEX16773.1"/>
    <property type="molecule type" value="Genomic_DNA"/>
</dbReference>
<dbReference type="Pfam" id="PF07690">
    <property type="entry name" value="MFS_1"/>
    <property type="match status" value="1"/>
</dbReference>
<name>A0A5J6MH33_9PROT</name>
<dbReference type="InterPro" id="IPR036259">
    <property type="entry name" value="MFS_trans_sf"/>
</dbReference>
<feature type="transmembrane region" description="Helical" evidence="4">
    <location>
        <begin position="300"/>
        <end position="320"/>
    </location>
</feature>
<feature type="transmembrane region" description="Helical" evidence="4">
    <location>
        <begin position="12"/>
        <end position="34"/>
    </location>
</feature>
<feature type="transmembrane region" description="Helical" evidence="4">
    <location>
        <begin position="275"/>
        <end position="294"/>
    </location>
</feature>
<reference evidence="6 7" key="1">
    <citation type="submission" date="2019-08" db="EMBL/GenBank/DDBJ databases">
        <title>Hyperibacter terrae gen. nov., sp. nov. and Hyperibacter viscosus sp. nov., two new members in the family Rhodospirillaceae isolated from the rhizosphere of Hypericum perforatum.</title>
        <authorList>
            <person name="Noviana Z."/>
        </authorList>
    </citation>
    <scope>NUCLEOTIDE SEQUENCE [LARGE SCALE GENOMIC DNA]</scope>
    <source>
        <strain evidence="6 7">R5913</strain>
    </source>
</reference>
<feature type="transmembrane region" description="Helical" evidence="4">
    <location>
        <begin position="99"/>
        <end position="123"/>
    </location>
</feature>
<feature type="transmembrane region" description="Helical" evidence="4">
    <location>
        <begin position="368"/>
        <end position="385"/>
    </location>
</feature>
<evidence type="ECO:0000313" key="7">
    <source>
        <dbReference type="Proteomes" id="UP000326202"/>
    </source>
</evidence>
<dbReference type="PANTHER" id="PTHR23534">
    <property type="entry name" value="MFS PERMEASE"/>
    <property type="match status" value="1"/>
</dbReference>
<dbReference type="PROSITE" id="PS50850">
    <property type="entry name" value="MFS"/>
    <property type="match status" value="1"/>
</dbReference>
<evidence type="ECO:0000313" key="6">
    <source>
        <dbReference type="EMBL" id="QEX16773.1"/>
    </source>
</evidence>
<feature type="transmembrane region" description="Helical" evidence="4">
    <location>
        <begin position="251"/>
        <end position="270"/>
    </location>
</feature>
<feature type="transmembrane region" description="Helical" evidence="4">
    <location>
        <begin position="74"/>
        <end position="93"/>
    </location>
</feature>
<dbReference type="RefSeq" id="WP_151177087.1">
    <property type="nucleotide sequence ID" value="NZ_CP042906.1"/>
</dbReference>
<dbReference type="Proteomes" id="UP000326202">
    <property type="component" value="Chromosome"/>
</dbReference>
<evidence type="ECO:0000256" key="1">
    <source>
        <dbReference type="ARBA" id="ARBA00022692"/>
    </source>
</evidence>
<proteinExistence type="predicted"/>
<dbReference type="GO" id="GO:0022857">
    <property type="term" value="F:transmembrane transporter activity"/>
    <property type="evidence" value="ECO:0007669"/>
    <property type="project" value="InterPro"/>
</dbReference>
<sequence length="400" mass="42016">MLSAATRRNVFILALCQALNVTGLSLMITVSAVTGHKLSADPALSTLPLGLQFTAAMLTTFPVSLLMKRVGRRIGFSLGAAAALLGGTIMLVGVLQASFVIFCVGNAFIGIGAATAQFYRFAAADAADETFKARAISMVMVGGLIAAFLGPLSARWSRLAIEGTEFAGSFVVVMALGLAALLLLQLLRIPRPTLEERRDTGRPLGEIARNATFIVAVVGGMIGYATMSFVMTASPLAMMAHHHSFDDNAFVIQWHVVGMFAPSFFTGHLIQRFGVLNVMLAGAAALLACIATGLSGTEVAHFWGAMLLLGLGWNFLYIGASALLTETYRSAERAKVQALNDFLIGFGVSVASLSSGALQAVFGWEVVNLSPLPAILAAAFAVLWLKSRRRAMAAVGSGLV</sequence>
<accession>A0A5J6MH33</accession>
<dbReference type="AlphaFoldDB" id="A0A5J6MH33"/>
<keyword evidence="7" id="KW-1185">Reference proteome</keyword>
<feature type="transmembrane region" description="Helical" evidence="4">
    <location>
        <begin position="46"/>
        <end position="67"/>
    </location>
</feature>
<dbReference type="Gene3D" id="1.20.1250.20">
    <property type="entry name" value="MFS general substrate transporter like domains"/>
    <property type="match status" value="1"/>
</dbReference>
<feature type="transmembrane region" description="Helical" evidence="4">
    <location>
        <begin position="135"/>
        <end position="154"/>
    </location>
</feature>
<dbReference type="OrthoDB" id="8558006at2"/>
<keyword evidence="1 4" id="KW-0812">Transmembrane</keyword>
<keyword evidence="3 4" id="KW-0472">Membrane</keyword>
<dbReference type="SUPFAM" id="SSF103473">
    <property type="entry name" value="MFS general substrate transporter"/>
    <property type="match status" value="1"/>
</dbReference>
<gene>
    <name evidence="6" type="ORF">FRZ44_20680</name>
</gene>
<evidence type="ECO:0000259" key="5">
    <source>
        <dbReference type="PROSITE" id="PS50850"/>
    </source>
</evidence>
<feature type="domain" description="Major facilitator superfamily (MFS) profile" evidence="5">
    <location>
        <begin position="212"/>
        <end position="400"/>
    </location>
</feature>
<evidence type="ECO:0000256" key="2">
    <source>
        <dbReference type="ARBA" id="ARBA00022989"/>
    </source>
</evidence>
<feature type="transmembrane region" description="Helical" evidence="4">
    <location>
        <begin position="207"/>
        <end position="231"/>
    </location>
</feature>
<feature type="transmembrane region" description="Helical" evidence="4">
    <location>
        <begin position="166"/>
        <end position="187"/>
    </location>
</feature>
<evidence type="ECO:0000256" key="3">
    <source>
        <dbReference type="ARBA" id="ARBA00023136"/>
    </source>
</evidence>
<keyword evidence="2 4" id="KW-1133">Transmembrane helix</keyword>
<evidence type="ECO:0000256" key="4">
    <source>
        <dbReference type="SAM" id="Phobius"/>
    </source>
</evidence>